<dbReference type="Proteomes" id="UP000479000">
    <property type="component" value="Unassembled WGS sequence"/>
</dbReference>
<protein>
    <recommendedName>
        <fullName evidence="4">Glucuronosyltransferase</fullName>
    </recommendedName>
</protein>
<dbReference type="AlphaFoldDB" id="A0A6H5GUC3"/>
<accession>A0A6H5GUC3</accession>
<organism evidence="2 3">
    <name type="scientific">Nesidiocoris tenuis</name>
    <dbReference type="NCBI Taxonomy" id="355587"/>
    <lineage>
        <taxon>Eukaryota</taxon>
        <taxon>Metazoa</taxon>
        <taxon>Ecdysozoa</taxon>
        <taxon>Arthropoda</taxon>
        <taxon>Hexapoda</taxon>
        <taxon>Insecta</taxon>
        <taxon>Pterygota</taxon>
        <taxon>Neoptera</taxon>
        <taxon>Paraneoptera</taxon>
        <taxon>Hemiptera</taxon>
        <taxon>Heteroptera</taxon>
        <taxon>Panheteroptera</taxon>
        <taxon>Cimicomorpha</taxon>
        <taxon>Miridae</taxon>
        <taxon>Dicyphina</taxon>
        <taxon>Nesidiocoris</taxon>
    </lineage>
</organism>
<keyword evidence="3" id="KW-1185">Reference proteome</keyword>
<evidence type="ECO:0000313" key="2">
    <source>
        <dbReference type="EMBL" id="CAB0008078.1"/>
    </source>
</evidence>
<evidence type="ECO:0000256" key="1">
    <source>
        <dbReference type="SAM" id="Phobius"/>
    </source>
</evidence>
<keyword evidence="1" id="KW-0812">Transmembrane</keyword>
<keyword evidence="1" id="KW-0472">Membrane</keyword>
<proteinExistence type="predicted"/>
<dbReference type="EMBL" id="CADCXU010020107">
    <property type="protein sequence ID" value="CAB0008078.1"/>
    <property type="molecule type" value="Genomic_DNA"/>
</dbReference>
<gene>
    <name evidence="2" type="ORF">NTEN_LOCUS13324</name>
</gene>
<evidence type="ECO:0000313" key="3">
    <source>
        <dbReference type="Proteomes" id="UP000479000"/>
    </source>
</evidence>
<reference evidence="2 3" key="1">
    <citation type="submission" date="2020-02" db="EMBL/GenBank/DDBJ databases">
        <authorList>
            <person name="Ferguson B K."/>
        </authorList>
    </citation>
    <scope>NUCLEOTIDE SEQUENCE [LARGE SCALE GENOMIC DNA]</scope>
</reference>
<sequence length="160" mass="17699">MKQKVIENRPGFYGVFGVFIILYLSQHAGAANILGIFPYTARSHFAVYAPLLDELWSRGHNLTVISHFPRSLGAHRPGQKGVQQVHNAGQKNGETERYLDVSLIGTTRSLHGNLSMDGLDSAPLGLIDNIRQVSFRFVISLFLVKDLQGGMLWTGCTYPS</sequence>
<evidence type="ECO:0008006" key="4">
    <source>
        <dbReference type="Google" id="ProtNLM"/>
    </source>
</evidence>
<dbReference type="OrthoDB" id="6627577at2759"/>
<keyword evidence="1" id="KW-1133">Transmembrane helix</keyword>
<name>A0A6H5GUC3_9HEMI</name>
<feature type="transmembrane region" description="Helical" evidence="1">
    <location>
        <begin position="12"/>
        <end position="37"/>
    </location>
</feature>
<dbReference type="SUPFAM" id="SSF53756">
    <property type="entry name" value="UDP-Glycosyltransferase/glycogen phosphorylase"/>
    <property type="match status" value="1"/>
</dbReference>